<name>A0AAP0LBD1_9MAGN</name>
<keyword evidence="3" id="KW-1185">Reference proteome</keyword>
<sequence>MSNILISSHQLFGSNRVEANDLGSEPSPNLQNLQNRRPLPLFLSQESKPPPSLFHLLFSSNLYSSHPLHTHTSHPTPSFPHTTTTTDHPLSIPTSYTPHHISLFFSSSFSFLLPIPTPAASFPFSLFLSSLFSSYLTVDPVWPVASGMAGRWWVSGVAATDDPSFA</sequence>
<gene>
    <name evidence="2" type="ORF">Scep_001736</name>
</gene>
<organism evidence="2 3">
    <name type="scientific">Stephania cephalantha</name>
    <dbReference type="NCBI Taxonomy" id="152367"/>
    <lineage>
        <taxon>Eukaryota</taxon>
        <taxon>Viridiplantae</taxon>
        <taxon>Streptophyta</taxon>
        <taxon>Embryophyta</taxon>
        <taxon>Tracheophyta</taxon>
        <taxon>Spermatophyta</taxon>
        <taxon>Magnoliopsida</taxon>
        <taxon>Ranunculales</taxon>
        <taxon>Menispermaceae</taxon>
        <taxon>Menispermoideae</taxon>
        <taxon>Cissampelideae</taxon>
        <taxon>Stephania</taxon>
    </lineage>
</organism>
<protein>
    <submittedName>
        <fullName evidence="2">Uncharacterized protein</fullName>
    </submittedName>
</protein>
<reference evidence="2 3" key="1">
    <citation type="submission" date="2024-01" db="EMBL/GenBank/DDBJ databases">
        <title>Genome assemblies of Stephania.</title>
        <authorList>
            <person name="Yang L."/>
        </authorList>
    </citation>
    <scope>NUCLEOTIDE SEQUENCE [LARGE SCALE GENOMIC DNA]</scope>
    <source>
        <strain evidence="2">JXDWG</strain>
        <tissue evidence="2">Leaf</tissue>
    </source>
</reference>
<dbReference type="AlphaFoldDB" id="A0AAP0LBD1"/>
<dbReference type="Proteomes" id="UP001419268">
    <property type="component" value="Unassembled WGS sequence"/>
</dbReference>
<evidence type="ECO:0000256" key="1">
    <source>
        <dbReference type="SAM" id="MobiDB-lite"/>
    </source>
</evidence>
<proteinExistence type="predicted"/>
<accession>A0AAP0LBD1</accession>
<comment type="caution">
    <text evidence="2">The sequence shown here is derived from an EMBL/GenBank/DDBJ whole genome shotgun (WGS) entry which is preliminary data.</text>
</comment>
<dbReference type="EMBL" id="JBBNAG010000001">
    <property type="protein sequence ID" value="KAK9166545.1"/>
    <property type="molecule type" value="Genomic_DNA"/>
</dbReference>
<feature type="compositionally biased region" description="Low complexity" evidence="1">
    <location>
        <begin position="73"/>
        <end position="91"/>
    </location>
</feature>
<evidence type="ECO:0000313" key="3">
    <source>
        <dbReference type="Proteomes" id="UP001419268"/>
    </source>
</evidence>
<feature type="region of interest" description="Disordered" evidence="1">
    <location>
        <begin position="69"/>
        <end position="91"/>
    </location>
</feature>
<evidence type="ECO:0000313" key="2">
    <source>
        <dbReference type="EMBL" id="KAK9166545.1"/>
    </source>
</evidence>